<dbReference type="EMBL" id="QKRB01000058">
    <property type="protein sequence ID" value="PZD93218.1"/>
    <property type="molecule type" value="Genomic_DNA"/>
</dbReference>
<reference evidence="2 3" key="1">
    <citation type="submission" date="2018-06" db="EMBL/GenBank/DDBJ databases">
        <title>Paenibacillus imtechensis sp. nov.</title>
        <authorList>
            <person name="Pinnaka A.K."/>
            <person name="Singh H."/>
            <person name="Kaur M."/>
        </authorList>
    </citation>
    <scope>NUCLEOTIDE SEQUENCE [LARGE SCALE GENOMIC DNA]</scope>
    <source>
        <strain evidence="2 3">SMB1</strain>
    </source>
</reference>
<protein>
    <recommendedName>
        <fullName evidence="1">SGNH hydrolase-type esterase domain-containing protein</fullName>
    </recommendedName>
</protein>
<organism evidence="2 3">
    <name type="scientific">Paenibacillus sambharensis</name>
    <dbReference type="NCBI Taxonomy" id="1803190"/>
    <lineage>
        <taxon>Bacteria</taxon>
        <taxon>Bacillati</taxon>
        <taxon>Bacillota</taxon>
        <taxon>Bacilli</taxon>
        <taxon>Bacillales</taxon>
        <taxon>Paenibacillaceae</taxon>
        <taxon>Paenibacillus</taxon>
    </lineage>
</organism>
<proteinExistence type="predicted"/>
<evidence type="ECO:0000313" key="2">
    <source>
        <dbReference type="EMBL" id="PZD93218.1"/>
    </source>
</evidence>
<name>A0A2W1KZV7_9BACL</name>
<dbReference type="Pfam" id="PF13472">
    <property type="entry name" value="Lipase_GDSL_2"/>
    <property type="match status" value="1"/>
</dbReference>
<dbReference type="Gene3D" id="3.40.50.1110">
    <property type="entry name" value="SGNH hydrolase"/>
    <property type="match status" value="1"/>
</dbReference>
<dbReference type="InterPro" id="IPR036514">
    <property type="entry name" value="SGNH_hydro_sf"/>
</dbReference>
<evidence type="ECO:0000259" key="1">
    <source>
        <dbReference type="Pfam" id="PF13472"/>
    </source>
</evidence>
<dbReference type="InterPro" id="IPR013830">
    <property type="entry name" value="SGNH_hydro"/>
</dbReference>
<sequence>MTSVLDQVLLHNVAEAERTGQGDYRLSRVPADVRERINEDAQKRAFNTCGCEIRFVMKGEEAAVLLRRAESEAAAAYGLAEVYFGMFQGMYAETPVPVGTDTVAVTIRRPAHMDVLKRLAKEQGMAFDPEVVRVVLPYDWECRLVGIEGNITRPRADQLPGKTMVAYGSSITHGGDSVQPTGTYAMRTARRLGMDLINMGSAGSAQMDEAMAGYIAGRKDWHLATVEMGINVIRLWEPARFEEAVNRFLRVLADGAGERPVIVTDLFRCIHDAAGNPRAAEYRGIVQEAVQKLQSPHFSYISGLDLLPDYAGLSVDLVHPGAAGHELIAERLVAAVLS</sequence>
<dbReference type="RefSeq" id="WP_111149583.1">
    <property type="nucleotide sequence ID" value="NZ_QKRB01000058.1"/>
</dbReference>
<dbReference type="OrthoDB" id="2536002at2"/>
<dbReference type="SUPFAM" id="SSF52266">
    <property type="entry name" value="SGNH hydrolase"/>
    <property type="match status" value="1"/>
</dbReference>
<feature type="domain" description="SGNH hydrolase-type esterase" evidence="1">
    <location>
        <begin position="166"/>
        <end position="327"/>
    </location>
</feature>
<accession>A0A2W1KZV7</accession>
<keyword evidence="3" id="KW-1185">Reference proteome</keyword>
<dbReference type="Proteomes" id="UP000249522">
    <property type="component" value="Unassembled WGS sequence"/>
</dbReference>
<evidence type="ECO:0000313" key="3">
    <source>
        <dbReference type="Proteomes" id="UP000249522"/>
    </source>
</evidence>
<dbReference type="AlphaFoldDB" id="A0A2W1KZV7"/>
<gene>
    <name evidence="2" type="ORF">DNH61_24545</name>
</gene>
<comment type="caution">
    <text evidence="2">The sequence shown here is derived from an EMBL/GenBank/DDBJ whole genome shotgun (WGS) entry which is preliminary data.</text>
</comment>